<organism evidence="8 9">
    <name type="scientific">Actinokineospora globicatena</name>
    <dbReference type="NCBI Taxonomy" id="103729"/>
    <lineage>
        <taxon>Bacteria</taxon>
        <taxon>Bacillati</taxon>
        <taxon>Actinomycetota</taxon>
        <taxon>Actinomycetes</taxon>
        <taxon>Pseudonocardiales</taxon>
        <taxon>Pseudonocardiaceae</taxon>
        <taxon>Actinokineospora</taxon>
    </lineage>
</organism>
<feature type="transmembrane region" description="Helical" evidence="6">
    <location>
        <begin position="275"/>
        <end position="294"/>
    </location>
</feature>
<sequence length="472" mass="50557">MVDDSQTAEARKREQRGWCWYDWANSVFPTSVTTVFGSLYLTEVAASAAMADKGLNGPNPCPADSAGNTDKLRDCDISLFGLDFPAGSLWGYLLSIATVIQVLIVPLMGAIADRSSNKKPMMAAFAFGGALATIAMALVSGTNWELGVVLFILGNIGYGTSVVIYYSFLPQISTADERDGLSSRGWAFGYLGGGCALAIQLVIYLMRDSIGITSGNAAQIAFVLSGIWWALFTLIPLRRLRGHHERPQGTGTERSGSVLTAGFRELFTTLREARAYPLTLAFLGTYLIYTDGIATVANVSAQYGSEELNFEADVLITTILIVQFVAFIGGVLHGLLARRIGAKKTIMASLSVWVVVIGAAYFVQAGQALQFYLLAAGIGLVLGGTNALSRSLFSQLVPAGKEAQYFSVYEMGERATSWLGPLLFAVMASTTGSYRYAIISLVIFFAVGLILMSFVPVRRAIRAAGNPEPALL</sequence>
<dbReference type="AlphaFoldDB" id="A0A9W6QRV6"/>
<keyword evidence="5 6" id="KW-0472">Membrane</keyword>
<reference evidence="8" key="1">
    <citation type="submission" date="2023-02" db="EMBL/GenBank/DDBJ databases">
        <title>Actinokineospora globicatena NBRC 15670.</title>
        <authorList>
            <person name="Ichikawa N."/>
            <person name="Sato H."/>
            <person name="Tonouchi N."/>
        </authorList>
    </citation>
    <scope>NUCLEOTIDE SEQUENCE</scope>
    <source>
        <strain evidence="8">NBRC 15670</strain>
    </source>
</reference>
<dbReference type="InterPro" id="IPR024671">
    <property type="entry name" value="Atg22-like"/>
</dbReference>
<feature type="transmembrane region" description="Helical" evidence="6">
    <location>
        <begin position="434"/>
        <end position="455"/>
    </location>
</feature>
<name>A0A9W6QRV6_9PSEU</name>
<feature type="domain" description="Major facilitator superfamily (MFS) profile" evidence="7">
    <location>
        <begin position="277"/>
        <end position="472"/>
    </location>
</feature>
<dbReference type="Proteomes" id="UP001165042">
    <property type="component" value="Unassembled WGS sequence"/>
</dbReference>
<feature type="transmembrane region" description="Helical" evidence="6">
    <location>
        <begin position="218"/>
        <end position="237"/>
    </location>
</feature>
<proteinExistence type="predicted"/>
<dbReference type="PANTHER" id="PTHR23519:SF1">
    <property type="entry name" value="AUTOPHAGY-RELATED PROTEIN 22"/>
    <property type="match status" value="1"/>
</dbReference>
<accession>A0A9W6QRV6</accession>
<dbReference type="GO" id="GO:0005886">
    <property type="term" value="C:plasma membrane"/>
    <property type="evidence" value="ECO:0007669"/>
    <property type="project" value="UniProtKB-SubCell"/>
</dbReference>
<feature type="transmembrane region" description="Helical" evidence="6">
    <location>
        <begin position="345"/>
        <end position="363"/>
    </location>
</feature>
<keyword evidence="4 6" id="KW-1133">Transmembrane helix</keyword>
<dbReference type="InterPro" id="IPR020846">
    <property type="entry name" value="MFS_dom"/>
</dbReference>
<dbReference type="PANTHER" id="PTHR23519">
    <property type="entry name" value="AUTOPHAGY-RELATED PROTEIN 22"/>
    <property type="match status" value="1"/>
</dbReference>
<evidence type="ECO:0000313" key="8">
    <source>
        <dbReference type="EMBL" id="GLW94980.1"/>
    </source>
</evidence>
<evidence type="ECO:0000256" key="6">
    <source>
        <dbReference type="SAM" id="Phobius"/>
    </source>
</evidence>
<dbReference type="PROSITE" id="PS50850">
    <property type="entry name" value="MFS"/>
    <property type="match status" value="1"/>
</dbReference>
<feature type="transmembrane region" description="Helical" evidence="6">
    <location>
        <begin position="121"/>
        <end position="140"/>
    </location>
</feature>
<protein>
    <submittedName>
        <fullName evidence="8">MFS transporter</fullName>
    </submittedName>
</protein>
<evidence type="ECO:0000256" key="4">
    <source>
        <dbReference type="ARBA" id="ARBA00022989"/>
    </source>
</evidence>
<evidence type="ECO:0000256" key="1">
    <source>
        <dbReference type="ARBA" id="ARBA00004651"/>
    </source>
</evidence>
<gene>
    <name evidence="8" type="ORF">Aglo03_57960</name>
</gene>
<dbReference type="InterPro" id="IPR036259">
    <property type="entry name" value="MFS_trans_sf"/>
</dbReference>
<feature type="transmembrane region" description="Helical" evidence="6">
    <location>
        <begin position="314"/>
        <end position="336"/>
    </location>
</feature>
<dbReference type="Pfam" id="PF11700">
    <property type="entry name" value="ATG22"/>
    <property type="match status" value="1"/>
</dbReference>
<comment type="subcellular location">
    <subcellularLocation>
        <location evidence="1">Cell membrane</location>
        <topology evidence="1">Multi-pass membrane protein</topology>
    </subcellularLocation>
</comment>
<dbReference type="SUPFAM" id="SSF103473">
    <property type="entry name" value="MFS general substrate transporter"/>
    <property type="match status" value="1"/>
</dbReference>
<dbReference type="InterPro" id="IPR050495">
    <property type="entry name" value="ATG22/LtaA_families"/>
</dbReference>
<feature type="transmembrane region" description="Helical" evidence="6">
    <location>
        <begin position="146"/>
        <end position="166"/>
    </location>
</feature>
<keyword evidence="2" id="KW-0813">Transport</keyword>
<dbReference type="GO" id="GO:0022857">
    <property type="term" value="F:transmembrane transporter activity"/>
    <property type="evidence" value="ECO:0007669"/>
    <property type="project" value="InterPro"/>
</dbReference>
<evidence type="ECO:0000259" key="7">
    <source>
        <dbReference type="PROSITE" id="PS50850"/>
    </source>
</evidence>
<dbReference type="RefSeq" id="WP_285612976.1">
    <property type="nucleotide sequence ID" value="NZ_BSSD01000011.1"/>
</dbReference>
<keyword evidence="9" id="KW-1185">Reference proteome</keyword>
<dbReference type="Gene3D" id="1.20.1250.20">
    <property type="entry name" value="MFS general substrate transporter like domains"/>
    <property type="match status" value="2"/>
</dbReference>
<dbReference type="EMBL" id="BSSD01000011">
    <property type="protein sequence ID" value="GLW94980.1"/>
    <property type="molecule type" value="Genomic_DNA"/>
</dbReference>
<evidence type="ECO:0000256" key="2">
    <source>
        <dbReference type="ARBA" id="ARBA00022448"/>
    </source>
</evidence>
<feature type="transmembrane region" description="Helical" evidence="6">
    <location>
        <begin position="187"/>
        <end position="206"/>
    </location>
</feature>
<comment type="caution">
    <text evidence="8">The sequence shown here is derived from an EMBL/GenBank/DDBJ whole genome shotgun (WGS) entry which is preliminary data.</text>
</comment>
<feature type="transmembrane region" description="Helical" evidence="6">
    <location>
        <begin position="89"/>
        <end position="109"/>
    </location>
</feature>
<evidence type="ECO:0000256" key="5">
    <source>
        <dbReference type="ARBA" id="ARBA00023136"/>
    </source>
</evidence>
<evidence type="ECO:0000313" key="9">
    <source>
        <dbReference type="Proteomes" id="UP001165042"/>
    </source>
</evidence>
<keyword evidence="3 6" id="KW-0812">Transmembrane</keyword>
<evidence type="ECO:0000256" key="3">
    <source>
        <dbReference type="ARBA" id="ARBA00022692"/>
    </source>
</evidence>